<feature type="domain" description="DUF1731" evidence="3">
    <location>
        <begin position="280"/>
        <end position="326"/>
    </location>
</feature>
<sequence length="330" mass="34846">MMNSARWNSGEGARNHPKSGTFAIVSLRMTRILVSGVSGPIGSALLPSLESNGAGIVRLMRARSGVSPATATEVVPWDPEKHIAPEAVSGFDAVIHLAGESIVGRWSAAKKAKIRDSRVVGTRNLAEALAQAKSKPQVFVCSSAIGYYGDRGDEVLSEKTTAGAGFLAEVCRDWEAATQPASAAGIRTVQIRTGVVLSPKGGALGKMLPPFKMGVGGRIGSGRQWMSWIDIADMVGAIQHILKSDALQGPVNLVAPRPVTNAEFTKTLASVLSRPAIFPVPAFAVKLAFGEMGETVLLGSQRVEAAQLVSSGYQFRFSDLRISLENAIQR</sequence>
<dbReference type="NCBIfam" id="TIGR01777">
    <property type="entry name" value="yfcH"/>
    <property type="match status" value="1"/>
</dbReference>
<dbReference type="Pfam" id="PF01370">
    <property type="entry name" value="Epimerase"/>
    <property type="match status" value="1"/>
</dbReference>
<comment type="similarity">
    <text evidence="1">Belongs to the NAD(P)-dependent epimerase/dehydratase family. SDR39U1 subfamily.</text>
</comment>
<dbReference type="Proteomes" id="UP000238701">
    <property type="component" value="Unassembled WGS sequence"/>
</dbReference>
<dbReference type="InterPro" id="IPR010099">
    <property type="entry name" value="SDR39U1"/>
</dbReference>
<dbReference type="InterPro" id="IPR036291">
    <property type="entry name" value="NAD(P)-bd_dom_sf"/>
</dbReference>
<dbReference type="InterPro" id="IPR013549">
    <property type="entry name" value="DUF1731"/>
</dbReference>
<evidence type="ECO:0000259" key="2">
    <source>
        <dbReference type="Pfam" id="PF01370"/>
    </source>
</evidence>
<dbReference type="AlphaFoldDB" id="A0A2U3KVE0"/>
<reference evidence="5" key="1">
    <citation type="submission" date="2018-02" db="EMBL/GenBank/DDBJ databases">
        <authorList>
            <person name="Hausmann B."/>
        </authorList>
    </citation>
    <scope>NUCLEOTIDE SEQUENCE [LARGE SCALE GENOMIC DNA]</scope>
    <source>
        <strain evidence="5">Peat soil MAG SbA1</strain>
    </source>
</reference>
<dbReference type="CDD" id="cd05242">
    <property type="entry name" value="SDR_a8"/>
    <property type="match status" value="1"/>
</dbReference>
<dbReference type="EMBL" id="OMOD01000144">
    <property type="protein sequence ID" value="SPF43618.1"/>
    <property type="molecule type" value="Genomic_DNA"/>
</dbReference>
<name>A0A2U3KVE0_9BACT</name>
<evidence type="ECO:0000313" key="4">
    <source>
        <dbReference type="EMBL" id="SPF43618.1"/>
    </source>
</evidence>
<evidence type="ECO:0008006" key="6">
    <source>
        <dbReference type="Google" id="ProtNLM"/>
    </source>
</evidence>
<organism evidence="4 5">
    <name type="scientific">Candidatus Sulfotelmatobacter kueseliae</name>
    <dbReference type="NCBI Taxonomy" id="2042962"/>
    <lineage>
        <taxon>Bacteria</taxon>
        <taxon>Pseudomonadati</taxon>
        <taxon>Acidobacteriota</taxon>
        <taxon>Terriglobia</taxon>
        <taxon>Terriglobales</taxon>
        <taxon>Candidatus Korobacteraceae</taxon>
        <taxon>Candidatus Sulfotelmatobacter</taxon>
    </lineage>
</organism>
<evidence type="ECO:0000259" key="3">
    <source>
        <dbReference type="Pfam" id="PF08338"/>
    </source>
</evidence>
<dbReference type="Gene3D" id="3.40.50.720">
    <property type="entry name" value="NAD(P)-binding Rossmann-like Domain"/>
    <property type="match status" value="1"/>
</dbReference>
<dbReference type="PANTHER" id="PTHR11092">
    <property type="entry name" value="SUGAR NUCLEOTIDE EPIMERASE RELATED"/>
    <property type="match status" value="1"/>
</dbReference>
<dbReference type="PANTHER" id="PTHR11092:SF0">
    <property type="entry name" value="EPIMERASE FAMILY PROTEIN SDR39U1"/>
    <property type="match status" value="1"/>
</dbReference>
<gene>
    <name evidence="4" type="ORF">SBA1_50070</name>
</gene>
<dbReference type="InterPro" id="IPR001509">
    <property type="entry name" value="Epimerase_deHydtase"/>
</dbReference>
<dbReference type="Pfam" id="PF08338">
    <property type="entry name" value="DUF1731"/>
    <property type="match status" value="1"/>
</dbReference>
<evidence type="ECO:0000313" key="5">
    <source>
        <dbReference type="Proteomes" id="UP000238701"/>
    </source>
</evidence>
<dbReference type="SUPFAM" id="SSF51735">
    <property type="entry name" value="NAD(P)-binding Rossmann-fold domains"/>
    <property type="match status" value="1"/>
</dbReference>
<feature type="domain" description="NAD-dependent epimerase/dehydratase" evidence="2">
    <location>
        <begin position="32"/>
        <end position="244"/>
    </location>
</feature>
<evidence type="ECO:0000256" key="1">
    <source>
        <dbReference type="ARBA" id="ARBA00009353"/>
    </source>
</evidence>
<proteinExistence type="inferred from homology"/>
<accession>A0A2U3KVE0</accession>
<protein>
    <recommendedName>
        <fullName evidence="6">TIGR01777 family protein</fullName>
    </recommendedName>
</protein>